<reference evidence="3 4" key="1">
    <citation type="submission" date="2018-08" db="EMBL/GenBank/DDBJ databases">
        <title>A genome reference for cultivated species of the human gut microbiota.</title>
        <authorList>
            <person name="Zou Y."/>
            <person name="Xue W."/>
            <person name="Luo G."/>
        </authorList>
    </citation>
    <scope>NUCLEOTIDE SEQUENCE [LARGE SCALE GENOMIC DNA]</scope>
    <source>
        <strain evidence="3 4">AM12-10</strain>
    </source>
</reference>
<feature type="region of interest" description="Disordered" evidence="1">
    <location>
        <begin position="42"/>
        <end position="61"/>
    </location>
</feature>
<comment type="caution">
    <text evidence="3">The sequence shown here is derived from an EMBL/GenBank/DDBJ whole genome shotgun (WGS) entry which is preliminary data.</text>
</comment>
<sequence length="180" mass="19297">MDERRRNILIIAAAVAAVVLMVVANIAFILMHPAGTENRNKLAASDVKAETSTSTPAARHQKPLEVCEKLAPKAAAAYASKAADRDRLIKRYFASDAQGLNIPIDRIADQPDVQASGGMNAGTSTTATCSVWTGLESPWTLTWRWAADKGWKCTGISGPLEGAYTVLGDKAPEEDKDDEK</sequence>
<protein>
    <submittedName>
        <fullName evidence="3">Uncharacterized protein</fullName>
    </submittedName>
</protein>
<evidence type="ECO:0000256" key="1">
    <source>
        <dbReference type="SAM" id="MobiDB-lite"/>
    </source>
</evidence>
<proteinExistence type="predicted"/>
<name>A0A0M5L4S4_BIFBI</name>
<accession>A0A0M5L4S4</accession>
<dbReference type="RefSeq" id="WP_014760426.1">
    <property type="nucleotide sequence ID" value="NZ_CP010412.1"/>
</dbReference>
<dbReference type="AlphaFoldDB" id="A0A0M5L4S4"/>
<dbReference type="EMBL" id="QRLR01000008">
    <property type="protein sequence ID" value="RHJ21666.1"/>
    <property type="molecule type" value="Genomic_DNA"/>
</dbReference>
<keyword evidence="2" id="KW-1133">Transmembrane helix</keyword>
<dbReference type="Proteomes" id="UP000283727">
    <property type="component" value="Unassembled WGS sequence"/>
</dbReference>
<organism evidence="3 4">
    <name type="scientific">Bifidobacterium bifidum</name>
    <dbReference type="NCBI Taxonomy" id="1681"/>
    <lineage>
        <taxon>Bacteria</taxon>
        <taxon>Bacillati</taxon>
        <taxon>Actinomycetota</taxon>
        <taxon>Actinomycetes</taxon>
        <taxon>Bifidobacteriales</taxon>
        <taxon>Bifidobacteriaceae</taxon>
        <taxon>Bifidobacterium</taxon>
    </lineage>
</organism>
<keyword evidence="2" id="KW-0472">Membrane</keyword>
<evidence type="ECO:0000256" key="2">
    <source>
        <dbReference type="SAM" id="Phobius"/>
    </source>
</evidence>
<evidence type="ECO:0000313" key="4">
    <source>
        <dbReference type="Proteomes" id="UP000283727"/>
    </source>
</evidence>
<gene>
    <name evidence="3" type="ORF">DW137_10235</name>
</gene>
<feature type="transmembrane region" description="Helical" evidence="2">
    <location>
        <begin position="7"/>
        <end position="31"/>
    </location>
</feature>
<keyword evidence="2" id="KW-0812">Transmembrane</keyword>
<evidence type="ECO:0000313" key="3">
    <source>
        <dbReference type="EMBL" id="RHJ21666.1"/>
    </source>
</evidence>